<dbReference type="OrthoDB" id="145485at2"/>
<dbReference type="PANTHER" id="PTHR34697:SF2">
    <property type="entry name" value="PHOSPHATIDYLGLYCEROL LYSYLTRANSFERASE"/>
    <property type="match status" value="1"/>
</dbReference>
<dbReference type="AlphaFoldDB" id="A0A1I2R9E8"/>
<dbReference type="InterPro" id="IPR024320">
    <property type="entry name" value="LPG_synthase_C"/>
</dbReference>
<protein>
    <recommendedName>
        <fullName evidence="4 14">Phosphatidylglycerol lysyltransferase</fullName>
        <ecNumber evidence="3 14">2.3.2.3</ecNumber>
    </recommendedName>
    <alternativeName>
        <fullName evidence="12 14">Lysylphosphatidylglycerol synthase</fullName>
    </alternativeName>
</protein>
<feature type="transmembrane region" description="Helical" evidence="14">
    <location>
        <begin position="53"/>
        <end position="75"/>
    </location>
</feature>
<dbReference type="RefSeq" id="WP_046922611.1">
    <property type="nucleotide sequence ID" value="NZ_AYYL01000023.1"/>
</dbReference>
<dbReference type="EC" id="2.3.2.3" evidence="3 14"/>
<evidence type="ECO:0000256" key="2">
    <source>
        <dbReference type="ARBA" id="ARBA00008627"/>
    </source>
</evidence>
<feature type="transmembrane region" description="Helical" evidence="14">
    <location>
        <begin position="321"/>
        <end position="339"/>
    </location>
</feature>
<dbReference type="PANTHER" id="PTHR34697">
    <property type="entry name" value="PHOSPHATIDYLGLYCEROL LYSYLTRANSFERASE"/>
    <property type="match status" value="1"/>
</dbReference>
<dbReference type="GO" id="GO:0006629">
    <property type="term" value="P:lipid metabolic process"/>
    <property type="evidence" value="ECO:0007669"/>
    <property type="project" value="UniProtKB-KW"/>
</dbReference>
<comment type="catalytic activity">
    <reaction evidence="13 14">
        <text>L-lysyl-tRNA(Lys) + a 1,2-diacyl-sn-glycero-3-phospho-(1'-sn-glycerol) = a 1,2-diacyl-sn-glycero-3-phospho-1'-(3'-O-L-lysyl)-sn-glycerol + tRNA(Lys)</text>
        <dbReference type="Rhea" id="RHEA:10668"/>
        <dbReference type="Rhea" id="RHEA-COMP:9696"/>
        <dbReference type="Rhea" id="RHEA-COMP:9697"/>
        <dbReference type="ChEBI" id="CHEBI:64716"/>
        <dbReference type="ChEBI" id="CHEBI:75792"/>
        <dbReference type="ChEBI" id="CHEBI:78442"/>
        <dbReference type="ChEBI" id="CHEBI:78529"/>
        <dbReference type="EC" id="2.3.2.3"/>
    </reaction>
</comment>
<sequence>MIERFKNFVEKRLKFIKLLFVFSVLIFVVYEIGRIFKQIDWGKVQEGLENQSMLTIAVMFFVGLIAVLPMIAYDFTVVKFLPGKYSVPYIFKSGWIVNTTTNVAGFGGVIGATLRANFYKKNASVKQIVYALSKIALFVLAGLSIYCWISLALIYGRGMGKLFGSYWIWLVGGGVYFPVLFIATKFKQTEFFADLTLKRELALIISSFFEWTFAGGFFLFIGLMMGIKTDFLTILAMYITGSVLGIVSMVPGGLGSFDVFMMYGMATLGVSNETAVVWIMFFRLFYYIIPFVIGVILFVHETGSNINEKLNGIPKMAVQKVAHFVLTIFLYASGILMLLEAAVPRFANSNELLRKLYSYSFLFISQVSDIIFAFMLLGLARGISAKVKRAYWPTLIVLAIGVINTLLNRYSLSLAIFLGFVMILVFLSKNELYRKQMQYSIGKMVADIAIFAGTFLLYTLVGILNTPSFSNRHHVPEYLLFPAQKDWLAGFIGLMIAALILLLMLTYLSKGLTPFVPQVFDERRIKQIISRFGCGNAGHLVYLRDKSLYFFKSEGKDQVFFMYRRKQEKLFCIGEPVGNPKYFKEALEDFLKTADLYGFEPVFYDIDQDFTLLLHEYGYDFLQIGKKGLVDLEKFNLHGEKHHNQRALINRFANDGYVLDFLKPPYSEELLSEMRKVSDEWLSNRNEKGFSVGFFDEYYLDQGSLITLRDSSGKLKAFSSIMPRKHGVVSSDLMRYVKDAPAQTMARLSLFLFENAKEAGYAYVDLGMAPTRDGADFNREFITEKTARYIYEYGYHFYSFQGLKAYKNKYVDIWKKSFIVYRKRSQIAFTMFQLMSVINSKAIKHDYKGLVKPRIFN</sequence>
<dbReference type="InterPro" id="IPR022791">
    <property type="entry name" value="L-PG_synthase/AglD"/>
</dbReference>
<evidence type="ECO:0000256" key="6">
    <source>
        <dbReference type="ARBA" id="ARBA00022679"/>
    </source>
</evidence>
<comment type="similarity">
    <text evidence="2 14">Belongs to the LPG synthase family.</text>
</comment>
<dbReference type="NCBIfam" id="TIGR00374">
    <property type="entry name" value="flippase-like domain"/>
    <property type="match status" value="1"/>
</dbReference>
<feature type="transmembrane region" description="Helical" evidence="14">
    <location>
        <begin position="128"/>
        <end position="154"/>
    </location>
</feature>
<feature type="transmembrane region" description="Helical" evidence="14">
    <location>
        <begin position="413"/>
        <end position="432"/>
    </location>
</feature>
<evidence type="ECO:0000256" key="11">
    <source>
        <dbReference type="ARBA" id="ARBA00023251"/>
    </source>
</evidence>
<feature type="domain" description="Phosphatidylglycerol lysyltransferase C-terminal" evidence="15">
    <location>
        <begin position="536"/>
        <end position="821"/>
    </location>
</feature>
<name>A0A1I2R9E8_9LACO</name>
<keyword evidence="9 14" id="KW-0443">Lipid metabolism</keyword>
<evidence type="ECO:0000256" key="12">
    <source>
        <dbReference type="ARBA" id="ARBA00031899"/>
    </source>
</evidence>
<evidence type="ECO:0000259" key="15">
    <source>
        <dbReference type="Pfam" id="PF09924"/>
    </source>
</evidence>
<keyword evidence="6 14" id="KW-0808">Transferase</keyword>
<dbReference type="NCBIfam" id="NF033480">
    <property type="entry name" value="bifunc_MprF"/>
    <property type="match status" value="1"/>
</dbReference>
<gene>
    <name evidence="14" type="primary">mprF</name>
    <name evidence="16" type="ORF">SAMN02910432_01109</name>
</gene>
<dbReference type="GO" id="GO:0050071">
    <property type="term" value="F:phosphatidylglycerol lysyltransferase activity"/>
    <property type="evidence" value="ECO:0007669"/>
    <property type="project" value="UniProtKB-EC"/>
</dbReference>
<dbReference type="Proteomes" id="UP000182635">
    <property type="component" value="Unassembled WGS sequence"/>
</dbReference>
<keyword evidence="7 14" id="KW-0812">Transmembrane</keyword>
<dbReference type="InterPro" id="IPR051211">
    <property type="entry name" value="PG_lysyltransferase"/>
</dbReference>
<accession>A0A1I2R9E8</accession>
<evidence type="ECO:0000256" key="10">
    <source>
        <dbReference type="ARBA" id="ARBA00023136"/>
    </source>
</evidence>
<feature type="transmembrane region" description="Helical" evidence="14">
    <location>
        <begin position="444"/>
        <end position="467"/>
    </location>
</feature>
<evidence type="ECO:0000256" key="14">
    <source>
        <dbReference type="RuleBase" id="RU363042"/>
    </source>
</evidence>
<proteinExistence type="inferred from homology"/>
<dbReference type="Pfam" id="PF03706">
    <property type="entry name" value="LPG_synthase_TM"/>
    <property type="match status" value="1"/>
</dbReference>
<evidence type="ECO:0000313" key="17">
    <source>
        <dbReference type="Proteomes" id="UP000182635"/>
    </source>
</evidence>
<dbReference type="EMBL" id="FOPI01000015">
    <property type="protein sequence ID" value="SFG37314.1"/>
    <property type="molecule type" value="Genomic_DNA"/>
</dbReference>
<keyword evidence="11 14" id="KW-0046">Antibiotic resistance</keyword>
<dbReference type="Pfam" id="PF09924">
    <property type="entry name" value="LPG_synthase_C"/>
    <property type="match status" value="1"/>
</dbReference>
<comment type="subcellular location">
    <subcellularLocation>
        <location evidence="1 14">Cell membrane</location>
        <topology evidence="1 14">Multi-pass membrane protein</topology>
    </subcellularLocation>
</comment>
<feature type="transmembrane region" description="Helical" evidence="14">
    <location>
        <begin position="166"/>
        <end position="183"/>
    </location>
</feature>
<dbReference type="GO" id="GO:0055091">
    <property type="term" value="P:phospholipid homeostasis"/>
    <property type="evidence" value="ECO:0007669"/>
    <property type="project" value="TreeGrafter"/>
</dbReference>
<dbReference type="InterPro" id="IPR016181">
    <property type="entry name" value="Acyl_CoA_acyltransferase"/>
</dbReference>
<evidence type="ECO:0000256" key="8">
    <source>
        <dbReference type="ARBA" id="ARBA00022989"/>
    </source>
</evidence>
<feature type="transmembrane region" description="Helical" evidence="14">
    <location>
        <begin position="95"/>
        <end position="116"/>
    </location>
</feature>
<dbReference type="SUPFAM" id="SSF55729">
    <property type="entry name" value="Acyl-CoA N-acyltransferases (Nat)"/>
    <property type="match status" value="1"/>
</dbReference>
<evidence type="ECO:0000256" key="7">
    <source>
        <dbReference type="ARBA" id="ARBA00022692"/>
    </source>
</evidence>
<evidence type="ECO:0000256" key="1">
    <source>
        <dbReference type="ARBA" id="ARBA00004651"/>
    </source>
</evidence>
<feature type="transmembrane region" description="Helical" evidence="14">
    <location>
        <begin position="203"/>
        <end position="223"/>
    </location>
</feature>
<keyword evidence="5" id="KW-1003">Cell membrane</keyword>
<keyword evidence="8 14" id="KW-1133">Transmembrane helix</keyword>
<feature type="transmembrane region" description="Helical" evidence="14">
    <location>
        <begin position="359"/>
        <end position="378"/>
    </location>
</feature>
<feature type="transmembrane region" description="Helical" evidence="14">
    <location>
        <begin position="487"/>
        <end position="508"/>
    </location>
</feature>
<comment type="function">
    <text evidence="14">Catalyzes the transfer of a lysyl group from L-lysyl-tRNA(Lys) to membrane-bound phosphatidylglycerol (PG), which produces lysylphosphatidylglycerol (LPG), a major component of the bacterial membrane with a positive net charge. LPG synthesis contributes to bacterial virulence as it is involved in the resistance mechanism against cationic antimicrobial peptides (CAMP) produces by the host's immune system (defensins, cathelicidins) and by the competing microorganisms.</text>
</comment>
<keyword evidence="10 14" id="KW-0472">Membrane</keyword>
<reference evidence="17" key="1">
    <citation type="submission" date="2016-10" db="EMBL/GenBank/DDBJ databases">
        <authorList>
            <person name="Varghese N."/>
            <person name="Submissions S."/>
        </authorList>
    </citation>
    <scope>NUCLEOTIDE SEQUENCE [LARGE SCALE GENOMIC DNA]</scope>
    <source>
        <strain evidence="17">DSM 20403</strain>
    </source>
</reference>
<evidence type="ECO:0000256" key="4">
    <source>
        <dbReference type="ARBA" id="ARBA00021546"/>
    </source>
</evidence>
<dbReference type="GO" id="GO:0046677">
    <property type="term" value="P:response to antibiotic"/>
    <property type="evidence" value="ECO:0007669"/>
    <property type="project" value="UniProtKB-KW"/>
</dbReference>
<evidence type="ECO:0000256" key="5">
    <source>
        <dbReference type="ARBA" id="ARBA00022475"/>
    </source>
</evidence>
<evidence type="ECO:0000256" key="3">
    <source>
        <dbReference type="ARBA" id="ARBA00012014"/>
    </source>
</evidence>
<evidence type="ECO:0000313" key="16">
    <source>
        <dbReference type="EMBL" id="SFG37314.1"/>
    </source>
</evidence>
<organism evidence="16 17">
    <name type="scientific">Ligilactobacillus ruminis DSM 20403 = NBRC 102161</name>
    <dbReference type="NCBI Taxonomy" id="1423798"/>
    <lineage>
        <taxon>Bacteria</taxon>
        <taxon>Bacillati</taxon>
        <taxon>Bacillota</taxon>
        <taxon>Bacilli</taxon>
        <taxon>Lactobacillales</taxon>
        <taxon>Lactobacillaceae</taxon>
        <taxon>Ligilactobacillus</taxon>
    </lineage>
</organism>
<dbReference type="GO" id="GO:0005886">
    <property type="term" value="C:plasma membrane"/>
    <property type="evidence" value="ECO:0007669"/>
    <property type="project" value="UniProtKB-SubCell"/>
</dbReference>
<feature type="transmembrane region" description="Helical" evidence="14">
    <location>
        <begin position="275"/>
        <end position="300"/>
    </location>
</feature>
<feature type="transmembrane region" description="Helical" evidence="14">
    <location>
        <begin position="235"/>
        <end position="255"/>
    </location>
</feature>
<evidence type="ECO:0000256" key="9">
    <source>
        <dbReference type="ARBA" id="ARBA00023098"/>
    </source>
</evidence>
<feature type="transmembrane region" description="Helical" evidence="14">
    <location>
        <begin position="15"/>
        <end position="33"/>
    </location>
</feature>
<evidence type="ECO:0000256" key="13">
    <source>
        <dbReference type="ARBA" id="ARBA00047540"/>
    </source>
</evidence>